<comment type="subcellular location">
    <subcellularLocation>
        <location evidence="1">Bacterial flagellum basal body</location>
    </subcellularLocation>
</comment>
<keyword evidence="5" id="KW-1185">Reference proteome</keyword>
<dbReference type="Pfam" id="PF02049">
    <property type="entry name" value="FliE"/>
    <property type="match status" value="1"/>
</dbReference>
<organism evidence="4 5">
    <name type="scientific">Ectobacillus antri</name>
    <dbReference type="NCBI Taxonomy" id="2486280"/>
    <lineage>
        <taxon>Bacteria</taxon>
        <taxon>Bacillati</taxon>
        <taxon>Bacillota</taxon>
        <taxon>Bacilli</taxon>
        <taxon>Bacillales</taxon>
        <taxon>Bacillaceae</taxon>
        <taxon>Ectobacillus</taxon>
    </lineage>
</organism>
<protein>
    <submittedName>
        <fullName evidence="4">Flagellar hook-basal body complex protein FliE</fullName>
    </submittedName>
</protein>
<reference evidence="4 5" key="1">
    <citation type="submission" date="2023-04" db="EMBL/GenBank/DDBJ databases">
        <title>Ectobacillus antri isolated from activated sludge.</title>
        <authorList>
            <person name="Yan P."/>
            <person name="Liu X."/>
        </authorList>
    </citation>
    <scope>NUCLEOTIDE SEQUENCE [LARGE SCALE GENOMIC DNA]</scope>
    <source>
        <strain evidence="4 5">C18H</strain>
    </source>
</reference>
<dbReference type="PANTHER" id="PTHR34653">
    <property type="match status" value="1"/>
</dbReference>
<proteinExistence type="inferred from homology"/>
<accession>A0ABT6H2A1</accession>
<comment type="caution">
    <text evidence="4">The sequence shown here is derived from an EMBL/GenBank/DDBJ whole genome shotgun (WGS) entry which is preliminary data.</text>
</comment>
<dbReference type="NCBIfam" id="NF002466">
    <property type="entry name" value="PRK01699.1"/>
    <property type="match status" value="1"/>
</dbReference>
<evidence type="ECO:0000256" key="2">
    <source>
        <dbReference type="ARBA" id="ARBA00009272"/>
    </source>
</evidence>
<evidence type="ECO:0000313" key="4">
    <source>
        <dbReference type="EMBL" id="MDG5752869.1"/>
    </source>
</evidence>
<dbReference type="PANTHER" id="PTHR34653:SF1">
    <property type="entry name" value="FLAGELLAR HOOK-BASAL BODY COMPLEX PROTEIN FLIE"/>
    <property type="match status" value="1"/>
</dbReference>
<dbReference type="RefSeq" id="WP_124563966.1">
    <property type="nucleotide sequence ID" value="NZ_JARRRY010000001.1"/>
</dbReference>
<keyword evidence="3" id="KW-0975">Bacterial flagellum</keyword>
<name>A0ABT6H2A1_9BACI</name>
<evidence type="ECO:0000256" key="1">
    <source>
        <dbReference type="ARBA" id="ARBA00004117"/>
    </source>
</evidence>
<dbReference type="Proteomes" id="UP001218246">
    <property type="component" value="Unassembled WGS sequence"/>
</dbReference>
<gene>
    <name evidence="4" type="primary">fliE</name>
    <name evidence="4" type="ORF">P6P90_02490</name>
</gene>
<dbReference type="InterPro" id="IPR001624">
    <property type="entry name" value="FliE"/>
</dbReference>
<keyword evidence="4" id="KW-0969">Cilium</keyword>
<evidence type="ECO:0000256" key="3">
    <source>
        <dbReference type="ARBA" id="ARBA00023143"/>
    </source>
</evidence>
<dbReference type="EMBL" id="JARULN010000001">
    <property type="protein sequence ID" value="MDG5752869.1"/>
    <property type="molecule type" value="Genomic_DNA"/>
</dbReference>
<comment type="similarity">
    <text evidence="2">Belongs to the FliE family.</text>
</comment>
<sequence>MRIDQITNFKPITLSARPLSGENEGKQFLSLLNEMTQTQNANQVATYNLITKGEGEASQVLISQMKAESQMKTAALIRDNVIENYKQLMNTQL</sequence>
<evidence type="ECO:0000313" key="5">
    <source>
        <dbReference type="Proteomes" id="UP001218246"/>
    </source>
</evidence>
<keyword evidence="4" id="KW-0282">Flagellum</keyword>
<keyword evidence="4" id="KW-0966">Cell projection</keyword>